<gene>
    <name evidence="6" type="ORF">C9E81_14465</name>
</gene>
<dbReference type="AlphaFoldDB" id="A0A3M0MFI6"/>
<keyword evidence="1" id="KW-0678">Repressor</keyword>
<dbReference type="SMART" id="SM00354">
    <property type="entry name" value="HTH_LACI"/>
    <property type="match status" value="1"/>
</dbReference>
<dbReference type="PANTHER" id="PTHR30146">
    <property type="entry name" value="LACI-RELATED TRANSCRIPTIONAL REPRESSOR"/>
    <property type="match status" value="1"/>
</dbReference>
<evidence type="ECO:0000256" key="2">
    <source>
        <dbReference type="ARBA" id="ARBA00023015"/>
    </source>
</evidence>
<evidence type="ECO:0000256" key="4">
    <source>
        <dbReference type="ARBA" id="ARBA00023163"/>
    </source>
</evidence>
<name>A0A3M0MFI6_9RHOB</name>
<dbReference type="Proteomes" id="UP000273516">
    <property type="component" value="Unassembled WGS sequence"/>
</dbReference>
<organism evidence="6 7">
    <name type="scientific">Paracoccus alkanivorans</name>
    <dbReference type="NCBI Taxonomy" id="2116655"/>
    <lineage>
        <taxon>Bacteria</taxon>
        <taxon>Pseudomonadati</taxon>
        <taxon>Pseudomonadota</taxon>
        <taxon>Alphaproteobacteria</taxon>
        <taxon>Rhodobacterales</taxon>
        <taxon>Paracoccaceae</taxon>
        <taxon>Paracoccus</taxon>
    </lineage>
</organism>
<protein>
    <submittedName>
        <fullName evidence="6">LacI family DNA-binding transcriptional regulator</fullName>
    </submittedName>
</protein>
<keyword evidence="3 6" id="KW-0238">DNA-binding</keyword>
<dbReference type="CDD" id="cd01392">
    <property type="entry name" value="HTH_LacI"/>
    <property type="match status" value="1"/>
</dbReference>
<evidence type="ECO:0000313" key="6">
    <source>
        <dbReference type="EMBL" id="RMC34350.1"/>
    </source>
</evidence>
<dbReference type="InterPro" id="IPR028082">
    <property type="entry name" value="Peripla_BP_I"/>
</dbReference>
<feature type="domain" description="HTH lacI-type" evidence="5">
    <location>
        <begin position="12"/>
        <end position="69"/>
    </location>
</feature>
<accession>A0A3M0MFI6</accession>
<dbReference type="RefSeq" id="WP_122113060.1">
    <property type="nucleotide sequence ID" value="NZ_QOKZ01000005.1"/>
</dbReference>
<proteinExistence type="predicted"/>
<dbReference type="InterPro" id="IPR000843">
    <property type="entry name" value="HTH_LacI"/>
</dbReference>
<dbReference type="Pfam" id="PF00356">
    <property type="entry name" value="LacI"/>
    <property type="match status" value="1"/>
</dbReference>
<dbReference type="SUPFAM" id="SSF53822">
    <property type="entry name" value="Periplasmic binding protein-like I"/>
    <property type="match status" value="1"/>
</dbReference>
<dbReference type="Gene3D" id="3.40.50.2300">
    <property type="match status" value="2"/>
</dbReference>
<dbReference type="CDD" id="cd06274">
    <property type="entry name" value="PBP1_FruR"/>
    <property type="match status" value="1"/>
</dbReference>
<dbReference type="EMBL" id="QOKZ01000005">
    <property type="protein sequence ID" value="RMC34350.1"/>
    <property type="molecule type" value="Genomic_DNA"/>
</dbReference>
<dbReference type="GO" id="GO:0003700">
    <property type="term" value="F:DNA-binding transcription factor activity"/>
    <property type="evidence" value="ECO:0007669"/>
    <property type="project" value="TreeGrafter"/>
</dbReference>
<evidence type="ECO:0000256" key="3">
    <source>
        <dbReference type="ARBA" id="ARBA00023125"/>
    </source>
</evidence>
<comment type="caution">
    <text evidence="6">The sequence shown here is derived from an EMBL/GenBank/DDBJ whole genome shotgun (WGS) entry which is preliminary data.</text>
</comment>
<keyword evidence="4" id="KW-0804">Transcription</keyword>
<dbReference type="PROSITE" id="PS50932">
    <property type="entry name" value="HTH_LACI_2"/>
    <property type="match status" value="1"/>
</dbReference>
<dbReference type="PANTHER" id="PTHR30146:SF45">
    <property type="entry name" value="CATABOLITE REPRESSOR_ACTIVATOR"/>
    <property type="match status" value="1"/>
</dbReference>
<dbReference type="GO" id="GO:0000976">
    <property type="term" value="F:transcription cis-regulatory region binding"/>
    <property type="evidence" value="ECO:0007669"/>
    <property type="project" value="TreeGrafter"/>
</dbReference>
<keyword evidence="7" id="KW-1185">Reference proteome</keyword>
<dbReference type="OrthoDB" id="7683681at2"/>
<dbReference type="InterPro" id="IPR001761">
    <property type="entry name" value="Peripla_BP/Lac1_sug-bd_dom"/>
</dbReference>
<sequence length="343" mass="37730">MAESDGNSAKRPTIYDLAEIAGTSPSAVSSILNGTWKKRRISEKLAERVSRIATEQGYAVNLQASLLRRERSRIIGMIVPKYDNRYFGAIAEQFEIMARARGLFPVITCTQRDPDLEFEAARELISYQAECLIVTGATDPDRIGEFCAAAGVRAINLDLPGSNAPSIVSDNFTGARDLTALILSRIERDFGVIQPLWFIGGRGRDHNTAERLRGFKAAHRQIGLSVLPDRIIMPGYSPHKAIAAMGTKTLADRSGLFVNSTITLEGVIHWLNEQRHGSGDIRLGCFDWDPFAALLPQNVGMIEQNVPAMLEATFELVETPPTGNVRLKIPCILRGIDNYPVNP</sequence>
<dbReference type="Pfam" id="PF00532">
    <property type="entry name" value="Peripla_BP_1"/>
    <property type="match status" value="1"/>
</dbReference>
<dbReference type="SUPFAM" id="SSF47413">
    <property type="entry name" value="lambda repressor-like DNA-binding domains"/>
    <property type="match status" value="1"/>
</dbReference>
<evidence type="ECO:0000313" key="7">
    <source>
        <dbReference type="Proteomes" id="UP000273516"/>
    </source>
</evidence>
<dbReference type="InterPro" id="IPR010982">
    <property type="entry name" value="Lambda_DNA-bd_dom_sf"/>
</dbReference>
<dbReference type="Gene3D" id="1.10.260.40">
    <property type="entry name" value="lambda repressor-like DNA-binding domains"/>
    <property type="match status" value="1"/>
</dbReference>
<keyword evidence="2" id="KW-0805">Transcription regulation</keyword>
<reference evidence="6 7" key="1">
    <citation type="submission" date="2018-07" db="EMBL/GenBank/DDBJ databases">
        <authorList>
            <person name="Zhang Y."/>
            <person name="Wang L."/>
            <person name="Ma S."/>
        </authorList>
    </citation>
    <scope>NUCLEOTIDE SEQUENCE [LARGE SCALE GENOMIC DNA]</scope>
    <source>
        <strain evidence="6 7">4-2</strain>
    </source>
</reference>
<evidence type="ECO:0000256" key="1">
    <source>
        <dbReference type="ARBA" id="ARBA00022491"/>
    </source>
</evidence>
<evidence type="ECO:0000259" key="5">
    <source>
        <dbReference type="PROSITE" id="PS50932"/>
    </source>
</evidence>